<evidence type="ECO:0000313" key="2">
    <source>
        <dbReference type="EMBL" id="GAW25171.1"/>
    </source>
</evidence>
<dbReference type="Proteomes" id="UP000054516">
    <property type="component" value="Unassembled WGS sequence"/>
</dbReference>
<dbReference type="EMBL" id="DF977447">
    <property type="protein sequence ID" value="GAW25171.1"/>
    <property type="molecule type" value="Genomic_DNA"/>
</dbReference>
<dbReference type="AlphaFoldDB" id="A0A1S8A529"/>
<name>A0A1S8A529_ROSNE</name>
<evidence type="ECO:0000313" key="3">
    <source>
        <dbReference type="Proteomes" id="UP000054516"/>
    </source>
</evidence>
<evidence type="ECO:0000256" key="1">
    <source>
        <dbReference type="SAM" id="MobiDB-lite"/>
    </source>
</evidence>
<feature type="compositionally biased region" description="Basic and acidic residues" evidence="1">
    <location>
        <begin position="1"/>
        <end position="22"/>
    </location>
</feature>
<protein>
    <submittedName>
        <fullName evidence="2">Uncharacterized protein</fullName>
    </submittedName>
</protein>
<keyword evidence="3" id="KW-1185">Reference proteome</keyword>
<reference evidence="2" key="1">
    <citation type="submission" date="2016-03" db="EMBL/GenBank/DDBJ databases">
        <title>Draft genome sequence of Rosellinia necatrix.</title>
        <authorList>
            <person name="Kanematsu S."/>
        </authorList>
    </citation>
    <scope>NUCLEOTIDE SEQUENCE [LARGE SCALE GENOMIC DNA]</scope>
    <source>
        <strain evidence="2">W97</strain>
    </source>
</reference>
<proteinExistence type="predicted"/>
<organism evidence="2">
    <name type="scientific">Rosellinia necatrix</name>
    <name type="common">White root-rot fungus</name>
    <dbReference type="NCBI Taxonomy" id="77044"/>
    <lineage>
        <taxon>Eukaryota</taxon>
        <taxon>Fungi</taxon>
        <taxon>Dikarya</taxon>
        <taxon>Ascomycota</taxon>
        <taxon>Pezizomycotina</taxon>
        <taxon>Sordariomycetes</taxon>
        <taxon>Xylariomycetidae</taxon>
        <taxon>Xylariales</taxon>
        <taxon>Xylariaceae</taxon>
        <taxon>Rosellinia</taxon>
    </lineage>
</organism>
<gene>
    <name evidence="2" type="ORF">SAMD00023353_0202760</name>
</gene>
<sequence length="180" mass="20019">MCTPRVRDRYLPREAGGRGDHGRHARNQTYATTVWLFHAYNKNRPRHIVFRPEYVTPAILTGEVGKGEHTMKTAHLFVPPPPAITTTPNGHEIEHPGHIRTSPPATTGPLEIANQECDRSARPGGWATLLGFLLLIKRAKGLLRDCWPAHTIYLSNTLETLEDLAVILLCRPGVPFALPS</sequence>
<accession>A0A1S8A529</accession>
<feature type="region of interest" description="Disordered" evidence="1">
    <location>
        <begin position="1"/>
        <end position="25"/>
    </location>
</feature>